<dbReference type="Proteomes" id="UP000438429">
    <property type="component" value="Unassembled WGS sequence"/>
</dbReference>
<sequence length="145" mass="16671">MQDTMCVYALAKQNPQGDREGEEKTKEHDCAFIRINHHLHQTGNTCPIECKLPGCRFFFFSHVNDGGPLCRHIRRDGLQFANETNNIVILTPGKYIRRQLGDDFTCFPSAQHRRPPTLVTVSHTDRGISHRRVRGRVNIYATRRG</sequence>
<name>A0A6A4S664_SCOMX</name>
<dbReference type="AlphaFoldDB" id="A0A6A4S664"/>
<dbReference type="EMBL" id="VEVO01000019">
    <property type="protein sequence ID" value="KAF0026621.1"/>
    <property type="molecule type" value="Genomic_DNA"/>
</dbReference>
<organism evidence="1 2">
    <name type="scientific">Scophthalmus maximus</name>
    <name type="common">Turbot</name>
    <name type="synonym">Psetta maxima</name>
    <dbReference type="NCBI Taxonomy" id="52904"/>
    <lineage>
        <taxon>Eukaryota</taxon>
        <taxon>Metazoa</taxon>
        <taxon>Chordata</taxon>
        <taxon>Craniata</taxon>
        <taxon>Vertebrata</taxon>
        <taxon>Euteleostomi</taxon>
        <taxon>Actinopterygii</taxon>
        <taxon>Neopterygii</taxon>
        <taxon>Teleostei</taxon>
        <taxon>Neoteleostei</taxon>
        <taxon>Acanthomorphata</taxon>
        <taxon>Carangaria</taxon>
        <taxon>Pleuronectiformes</taxon>
        <taxon>Pleuronectoidei</taxon>
        <taxon>Scophthalmidae</taxon>
        <taxon>Scophthalmus</taxon>
    </lineage>
</organism>
<accession>A0A6A4S664</accession>
<proteinExistence type="predicted"/>
<evidence type="ECO:0000313" key="1">
    <source>
        <dbReference type="EMBL" id="KAF0026621.1"/>
    </source>
</evidence>
<protein>
    <submittedName>
        <fullName evidence="1">Uncharacterized protein</fullName>
    </submittedName>
</protein>
<gene>
    <name evidence="1" type="ORF">F2P81_021358</name>
</gene>
<evidence type="ECO:0000313" key="2">
    <source>
        <dbReference type="Proteomes" id="UP000438429"/>
    </source>
</evidence>
<comment type="caution">
    <text evidence="1">The sequence shown here is derived from an EMBL/GenBank/DDBJ whole genome shotgun (WGS) entry which is preliminary data.</text>
</comment>
<reference evidence="1 2" key="1">
    <citation type="submission" date="2019-06" db="EMBL/GenBank/DDBJ databases">
        <title>Draft genomes of female and male turbot (Scophthalmus maximus).</title>
        <authorList>
            <person name="Xu H."/>
            <person name="Xu X.-W."/>
            <person name="Shao C."/>
            <person name="Chen S."/>
        </authorList>
    </citation>
    <scope>NUCLEOTIDE SEQUENCE [LARGE SCALE GENOMIC DNA]</scope>
    <source>
        <strain evidence="1">Ysfricsl-2016a</strain>
        <tissue evidence="1">Blood</tissue>
    </source>
</reference>